<reference evidence="2" key="1">
    <citation type="submission" date="2021-01" db="EMBL/GenBank/DDBJ databases">
        <authorList>
            <consortium name="Aspergillus chevalieri M1 genome sequencing consortium"/>
            <person name="Kazuki M."/>
            <person name="Futagami T."/>
        </authorList>
    </citation>
    <scope>NUCLEOTIDE SEQUENCE</scope>
    <source>
        <strain evidence="2">M1</strain>
    </source>
</reference>
<dbReference type="GeneID" id="66977945"/>
<evidence type="ECO:0000313" key="3">
    <source>
        <dbReference type="Proteomes" id="UP000637239"/>
    </source>
</evidence>
<evidence type="ECO:0000313" key="2">
    <source>
        <dbReference type="EMBL" id="BCR83586.1"/>
    </source>
</evidence>
<dbReference type="AlphaFoldDB" id="A0A7R7ZJS8"/>
<sequence>MSIFSDSGPARDRRDSLRFQAETSLQSCDQGGFSYPTPTDCDSPADGLQEITPASSVITPRKRESMEETTAVRKRYCQKPETMSPATESDGTVYLLLKTCAFGKKMRKGWNKQKRLEIQECTEEEVRLSDEHVREVLRAEAQLVCHNPCETIRSGLQNWVENESRKLHALGIPTRWRGIEAAAEYFIELRSNTIADPVSVRAAELLLFINYKDMCKRPADFCPRPRGKNERKSSYVLNCIIEGIPNYFGRHQSLESRRDNISNIVRYGGWWWKLSRELGIGLLLLGDDELFRIMKSDMFTNAQVNALITHVSRVRPGTIRLLPSINPIMRTLIRGEVPRGLVSALHLDGFPLFDQAKLSRANDEDDAALADQCLEAPWTNAVQESDIPGDILEILHDSETSEIT</sequence>
<feature type="region of interest" description="Disordered" evidence="1">
    <location>
        <begin position="28"/>
        <end position="47"/>
    </location>
</feature>
<keyword evidence="3" id="KW-1185">Reference proteome</keyword>
<accession>A0A7R7ZJS8</accession>
<dbReference type="KEGG" id="ache:ACHE_10988S"/>
<dbReference type="RefSeq" id="XP_043132108.1">
    <property type="nucleotide sequence ID" value="XM_043285385.1"/>
</dbReference>
<organism evidence="2 3">
    <name type="scientific">Aspergillus chevalieri</name>
    <name type="common">Eurotium chevalieri</name>
    <dbReference type="NCBI Taxonomy" id="182096"/>
    <lineage>
        <taxon>Eukaryota</taxon>
        <taxon>Fungi</taxon>
        <taxon>Dikarya</taxon>
        <taxon>Ascomycota</taxon>
        <taxon>Pezizomycotina</taxon>
        <taxon>Eurotiomycetes</taxon>
        <taxon>Eurotiomycetidae</taxon>
        <taxon>Eurotiales</taxon>
        <taxon>Aspergillaceae</taxon>
        <taxon>Aspergillus</taxon>
        <taxon>Aspergillus subgen. Aspergillus</taxon>
    </lineage>
</organism>
<dbReference type="EMBL" id="AP024416">
    <property type="protein sequence ID" value="BCR83586.1"/>
    <property type="molecule type" value="Genomic_DNA"/>
</dbReference>
<evidence type="ECO:0000256" key="1">
    <source>
        <dbReference type="SAM" id="MobiDB-lite"/>
    </source>
</evidence>
<name>A0A7R7ZJS8_ASPCH</name>
<dbReference type="Proteomes" id="UP000637239">
    <property type="component" value="Chromosome 1"/>
</dbReference>
<protein>
    <submittedName>
        <fullName evidence="2">Uncharacterized protein</fullName>
    </submittedName>
</protein>
<gene>
    <name evidence="2" type="ORF">ACHE_10988S</name>
</gene>
<proteinExistence type="predicted"/>
<reference evidence="2" key="2">
    <citation type="submission" date="2021-02" db="EMBL/GenBank/DDBJ databases">
        <title>Aspergillus chevalieri M1 genome sequence.</title>
        <authorList>
            <person name="Kadooka C."/>
            <person name="Mori K."/>
            <person name="Futagami T."/>
        </authorList>
    </citation>
    <scope>NUCLEOTIDE SEQUENCE</scope>
    <source>
        <strain evidence="2">M1</strain>
    </source>
</reference>